<gene>
    <name evidence="1" type="ORF">C1645_825381</name>
</gene>
<comment type="caution">
    <text evidence="1">The sequence shown here is derived from an EMBL/GenBank/DDBJ whole genome shotgun (WGS) entry which is preliminary data.</text>
</comment>
<dbReference type="AlphaFoldDB" id="A0A397SWN8"/>
<accession>A0A397SWN8</accession>
<organism evidence="1 2">
    <name type="scientific">Glomus cerebriforme</name>
    <dbReference type="NCBI Taxonomy" id="658196"/>
    <lineage>
        <taxon>Eukaryota</taxon>
        <taxon>Fungi</taxon>
        <taxon>Fungi incertae sedis</taxon>
        <taxon>Mucoromycota</taxon>
        <taxon>Glomeromycotina</taxon>
        <taxon>Glomeromycetes</taxon>
        <taxon>Glomerales</taxon>
        <taxon>Glomeraceae</taxon>
        <taxon>Glomus</taxon>
    </lineage>
</organism>
<sequence length="79" mass="9191">MVLIDSISKVSTTFTLEQYEGWNLNISVCTGISDEIEVKTDGTSNKLTPNCQNISFNYIYDVFDRWFFHEPSWFNIITL</sequence>
<evidence type="ECO:0000313" key="2">
    <source>
        <dbReference type="Proteomes" id="UP000265703"/>
    </source>
</evidence>
<reference evidence="1 2" key="1">
    <citation type="submission" date="2018-06" db="EMBL/GenBank/DDBJ databases">
        <title>Comparative genomics reveals the genomic features of Rhizophagus irregularis, R. cerebriforme, R. diaphanum and Gigaspora rosea, and their symbiotic lifestyle signature.</title>
        <authorList>
            <person name="Morin E."/>
            <person name="San Clemente H."/>
            <person name="Chen E.C.H."/>
            <person name="De La Providencia I."/>
            <person name="Hainaut M."/>
            <person name="Kuo A."/>
            <person name="Kohler A."/>
            <person name="Murat C."/>
            <person name="Tang N."/>
            <person name="Roy S."/>
            <person name="Loubradou J."/>
            <person name="Henrissat B."/>
            <person name="Grigoriev I.V."/>
            <person name="Corradi N."/>
            <person name="Roux C."/>
            <person name="Martin F.M."/>
        </authorList>
    </citation>
    <scope>NUCLEOTIDE SEQUENCE [LARGE SCALE GENOMIC DNA]</scope>
    <source>
        <strain evidence="1 2">DAOM 227022</strain>
    </source>
</reference>
<protein>
    <submittedName>
        <fullName evidence="1">Uncharacterized protein</fullName>
    </submittedName>
</protein>
<dbReference type="Proteomes" id="UP000265703">
    <property type="component" value="Unassembled WGS sequence"/>
</dbReference>
<name>A0A397SWN8_9GLOM</name>
<evidence type="ECO:0000313" key="1">
    <source>
        <dbReference type="EMBL" id="RIA89076.1"/>
    </source>
</evidence>
<proteinExistence type="predicted"/>
<dbReference type="EMBL" id="QKYT01000234">
    <property type="protein sequence ID" value="RIA89076.1"/>
    <property type="molecule type" value="Genomic_DNA"/>
</dbReference>
<keyword evidence="2" id="KW-1185">Reference proteome</keyword>